<proteinExistence type="predicted"/>
<protein>
    <recommendedName>
        <fullName evidence="3">Lipoprotein</fullName>
    </recommendedName>
</protein>
<dbReference type="Proteomes" id="UP000198336">
    <property type="component" value="Unassembled WGS sequence"/>
</dbReference>
<dbReference type="PROSITE" id="PS51257">
    <property type="entry name" value="PROKAR_LIPOPROTEIN"/>
    <property type="match status" value="1"/>
</dbReference>
<organism evidence="1 2">
    <name type="scientific">Flavobacterium oncorhynchi</name>
    <dbReference type="NCBI Taxonomy" id="728056"/>
    <lineage>
        <taxon>Bacteria</taxon>
        <taxon>Pseudomonadati</taxon>
        <taxon>Bacteroidota</taxon>
        <taxon>Flavobacteriia</taxon>
        <taxon>Flavobacteriales</taxon>
        <taxon>Flavobacteriaceae</taxon>
        <taxon>Flavobacterium</taxon>
    </lineage>
</organism>
<sequence length="180" mass="21440">MIKRYSIVLLLFLILSCKSKEEKMFFDFDSVEYYSLNKSKEQEMDANHSKGIDNTTEDKIFYNDYPEKVNNTIFYKTINSDGFSKSELSKKDVEYLRDYIFLEKSSLKMFENVYACSPQYRDILIFKKNKEISGIAKICLSCRQFYLISSKKEIQTENFGTEKEFKSLEKLFNKYKKDIN</sequence>
<evidence type="ECO:0008006" key="3">
    <source>
        <dbReference type="Google" id="ProtNLM"/>
    </source>
</evidence>
<gene>
    <name evidence="1" type="ORF">B0A75_06345</name>
</gene>
<comment type="caution">
    <text evidence="1">The sequence shown here is derived from an EMBL/GenBank/DDBJ whole genome shotgun (WGS) entry which is preliminary data.</text>
</comment>
<name>A0A226I4B6_9FLAO</name>
<evidence type="ECO:0000313" key="1">
    <source>
        <dbReference type="EMBL" id="OXB01185.1"/>
    </source>
</evidence>
<dbReference type="EMBL" id="MUHA01000007">
    <property type="protein sequence ID" value="OXB01185.1"/>
    <property type="molecule type" value="Genomic_DNA"/>
</dbReference>
<dbReference type="AlphaFoldDB" id="A0A226I4B6"/>
<keyword evidence="2" id="KW-1185">Reference proteome</keyword>
<evidence type="ECO:0000313" key="2">
    <source>
        <dbReference type="Proteomes" id="UP000198336"/>
    </source>
</evidence>
<dbReference type="RefSeq" id="WP_089053459.1">
    <property type="nucleotide sequence ID" value="NZ_MUHA01000007.1"/>
</dbReference>
<accession>A0A226I4B6</accession>
<reference evidence="1 2" key="1">
    <citation type="submission" date="2016-11" db="EMBL/GenBank/DDBJ databases">
        <title>Whole genomes of Flavobacteriaceae.</title>
        <authorList>
            <person name="Stine C."/>
            <person name="Li C."/>
            <person name="Tadesse D."/>
        </authorList>
    </citation>
    <scope>NUCLEOTIDE SEQUENCE [LARGE SCALE GENOMIC DNA]</scope>
    <source>
        <strain evidence="1 2">CCUG 59446</strain>
    </source>
</reference>